<gene>
    <name evidence="10" type="primary">YTM1_1</name>
    <name evidence="6" type="synonym">YTM1</name>
    <name evidence="10" type="ORF">OC842_001682</name>
</gene>
<dbReference type="InterPro" id="IPR015943">
    <property type="entry name" value="WD40/YVTN_repeat-like_dom_sf"/>
</dbReference>
<dbReference type="PROSITE" id="PS50082">
    <property type="entry name" value="WD_REPEATS_2"/>
    <property type="match status" value="2"/>
</dbReference>
<dbReference type="GO" id="GO:0005654">
    <property type="term" value="C:nucleoplasm"/>
    <property type="evidence" value="ECO:0007669"/>
    <property type="project" value="UniProtKB-SubCell"/>
</dbReference>
<dbReference type="AlphaFoldDB" id="A0AAN6JLS4"/>
<dbReference type="Proteomes" id="UP001176521">
    <property type="component" value="Unassembled WGS sequence"/>
</dbReference>
<dbReference type="InterPro" id="IPR001680">
    <property type="entry name" value="WD40_rpt"/>
</dbReference>
<keyword evidence="5 6" id="KW-0539">Nucleus</keyword>
<sequence>MDADDSRNIDSSADAGTGGGGSGGGGASTPSVPVLLRTTHAALAIPLAPYMVPVSWRRSHLSTLVNRILQPTTPTPLDFIVDGQLLRTSLAEYLESAGKDIESTVELLYVPSTLPPKYEGAFEHDDWVASVDARGAAAFLPAAAAASTSGALLLTASYDGAIRVWSHTNVEEPLLTFNTSSSAAGSLNPSLVDALWTSSAGSDSAHFATAGMDGVVRAWSVPLSAIQAHTSNGNGNAASAARPRPLWTGPASLTSAPLSSLHTTTDGEHILAAAWDGTVSLWAANPSANEEANAASAFFVGQPEPEDDDEDGANQNDDDDDIDAGAKRSAHRKKRKTLARTKAAASALTREPLQVMSHVPLASSLGVATAGSTSTTRVAGPNSKVSRAIFAHEPASSDASGSGSAGRWTAFSAGWDGSVREWDLGIGGRSVASKSCDKVLLTIDQLRGASASSAILLTGHMDRSSAVWDMRSDVATPTLVLPGAHTAPVSSLRTHPTNANLFATGSHDGTLKLWDIRSPRTALFGLTRPAAPTTAPAKGSKGSSKTPAVRGKGKILALDWDSSGKMLFSGGDDCRLSVHRGESMDRTGEAGGVVAMAVDGAN</sequence>
<dbReference type="SMART" id="SM00320">
    <property type="entry name" value="WD40"/>
    <property type="match status" value="7"/>
</dbReference>
<feature type="compositionally biased region" description="Basic residues" evidence="8">
    <location>
        <begin position="328"/>
        <end position="339"/>
    </location>
</feature>
<evidence type="ECO:0000256" key="2">
    <source>
        <dbReference type="ARBA" id="ARBA00022552"/>
    </source>
</evidence>
<feature type="repeat" description="WD" evidence="7">
    <location>
        <begin position="147"/>
        <end position="166"/>
    </location>
</feature>
<comment type="similarity">
    <text evidence="6">Belongs to the WD repeat WDR12/YTM1 family.</text>
</comment>
<feature type="repeat" description="WD" evidence="7">
    <location>
        <begin position="482"/>
        <end position="524"/>
    </location>
</feature>
<dbReference type="Gene3D" id="2.130.10.10">
    <property type="entry name" value="YVTN repeat-like/Quinoprotein amine dehydrogenase"/>
    <property type="match status" value="1"/>
</dbReference>
<proteinExistence type="inferred from homology"/>
<reference evidence="10" key="1">
    <citation type="journal article" date="2023" name="PhytoFront">
        <title>Draft Genome Resources of Seven Strains of Tilletia horrida, Causal Agent of Kernel Smut of Rice.</title>
        <authorList>
            <person name="Khanal S."/>
            <person name="Antony Babu S."/>
            <person name="Zhou X.G."/>
        </authorList>
    </citation>
    <scope>NUCLEOTIDE SEQUENCE</scope>
    <source>
        <strain evidence="10">TX3</strain>
    </source>
</reference>
<dbReference type="Pfam" id="PF00400">
    <property type="entry name" value="WD40"/>
    <property type="match status" value="4"/>
</dbReference>
<organism evidence="10 11">
    <name type="scientific">Tilletia horrida</name>
    <dbReference type="NCBI Taxonomy" id="155126"/>
    <lineage>
        <taxon>Eukaryota</taxon>
        <taxon>Fungi</taxon>
        <taxon>Dikarya</taxon>
        <taxon>Basidiomycota</taxon>
        <taxon>Ustilaginomycotina</taxon>
        <taxon>Exobasidiomycetes</taxon>
        <taxon>Tilletiales</taxon>
        <taxon>Tilletiaceae</taxon>
        <taxon>Tilletia</taxon>
    </lineage>
</organism>
<protein>
    <recommendedName>
        <fullName evidence="6">Ribosome biogenesis protein YTM1</fullName>
    </recommendedName>
</protein>
<comment type="function">
    <text evidence="6">Component of the NOP7 complex, which is required for maturation of the 25S and 5.8S ribosomal RNAs and formation of the 60S ribosome.</text>
</comment>
<feature type="compositionally biased region" description="Acidic residues" evidence="8">
    <location>
        <begin position="304"/>
        <end position="323"/>
    </location>
</feature>
<name>A0AAN6JLS4_9BASI</name>
<dbReference type="GO" id="GO:0000466">
    <property type="term" value="P:maturation of 5.8S rRNA from tricistronic rRNA transcript (SSU-rRNA, 5.8S rRNA, LSU-rRNA)"/>
    <property type="evidence" value="ECO:0007669"/>
    <property type="project" value="UniProtKB-UniRule"/>
</dbReference>
<accession>A0AAN6JLS4</accession>
<dbReference type="GO" id="GO:0030687">
    <property type="term" value="C:preribosome, large subunit precursor"/>
    <property type="evidence" value="ECO:0007669"/>
    <property type="project" value="UniProtKB-UniRule"/>
</dbReference>
<keyword evidence="2 6" id="KW-0698">rRNA processing</keyword>
<evidence type="ECO:0000313" key="11">
    <source>
        <dbReference type="Proteomes" id="UP001176521"/>
    </source>
</evidence>
<keyword evidence="1 6" id="KW-0690">Ribosome biogenesis</keyword>
<comment type="caution">
    <text evidence="10">The sequence shown here is derived from an EMBL/GenBank/DDBJ whole genome shotgun (WGS) entry which is preliminary data.</text>
</comment>
<dbReference type="GO" id="GO:0005730">
    <property type="term" value="C:nucleolus"/>
    <property type="evidence" value="ECO:0007669"/>
    <property type="project" value="UniProtKB-SubCell"/>
</dbReference>
<dbReference type="PROSITE" id="PS50294">
    <property type="entry name" value="WD_REPEATS_REGION"/>
    <property type="match status" value="1"/>
</dbReference>
<keyword evidence="3 7" id="KW-0853">WD repeat</keyword>
<comment type="subcellular location">
    <subcellularLocation>
        <location evidence="6">Nucleus</location>
        <location evidence="6">Nucleolus</location>
    </subcellularLocation>
    <subcellularLocation>
        <location evidence="6">Nucleus</location>
        <location evidence="6">Nucleoplasm</location>
    </subcellularLocation>
</comment>
<evidence type="ECO:0000256" key="7">
    <source>
        <dbReference type="PROSITE-ProRule" id="PRU00221"/>
    </source>
</evidence>
<feature type="domain" description="NLE" evidence="9">
    <location>
        <begin position="34"/>
        <end position="94"/>
    </location>
</feature>
<feature type="region of interest" description="Disordered" evidence="8">
    <location>
        <begin position="301"/>
        <end position="346"/>
    </location>
</feature>
<dbReference type="InterPro" id="IPR036322">
    <property type="entry name" value="WD40_repeat_dom_sf"/>
</dbReference>
<evidence type="ECO:0000313" key="10">
    <source>
        <dbReference type="EMBL" id="KAK0537312.1"/>
    </source>
</evidence>
<dbReference type="InterPro" id="IPR020472">
    <property type="entry name" value="WD40_PAC1"/>
</dbReference>
<dbReference type="GO" id="GO:0000463">
    <property type="term" value="P:maturation of LSU-rRNA from tricistronic rRNA transcript (SSU-rRNA, 5.8S rRNA, LSU-rRNA)"/>
    <property type="evidence" value="ECO:0007669"/>
    <property type="project" value="UniProtKB-UniRule"/>
</dbReference>
<dbReference type="HAMAP" id="MF_03029">
    <property type="entry name" value="WDR12"/>
    <property type="match status" value="1"/>
</dbReference>
<evidence type="ECO:0000259" key="9">
    <source>
        <dbReference type="Pfam" id="PF08154"/>
    </source>
</evidence>
<dbReference type="InterPro" id="IPR012972">
    <property type="entry name" value="NLE"/>
</dbReference>
<keyword evidence="4" id="KW-0677">Repeat</keyword>
<evidence type="ECO:0000256" key="1">
    <source>
        <dbReference type="ARBA" id="ARBA00022517"/>
    </source>
</evidence>
<dbReference type="PANTHER" id="PTHR19855">
    <property type="entry name" value="WD40 REPEAT PROTEIN 12, 37"/>
    <property type="match status" value="1"/>
</dbReference>
<evidence type="ECO:0000256" key="8">
    <source>
        <dbReference type="SAM" id="MobiDB-lite"/>
    </source>
</evidence>
<dbReference type="PANTHER" id="PTHR19855:SF11">
    <property type="entry name" value="RIBOSOME BIOGENESIS PROTEIN WDR12"/>
    <property type="match status" value="1"/>
</dbReference>
<dbReference type="Pfam" id="PF08154">
    <property type="entry name" value="NLE"/>
    <property type="match status" value="1"/>
</dbReference>
<feature type="region of interest" description="Disordered" evidence="8">
    <location>
        <begin position="1"/>
        <end position="31"/>
    </location>
</feature>
<dbReference type="PRINTS" id="PR00320">
    <property type="entry name" value="GPROTEINBRPT"/>
</dbReference>
<evidence type="ECO:0000256" key="6">
    <source>
        <dbReference type="HAMAP-Rule" id="MF_03029"/>
    </source>
</evidence>
<dbReference type="GO" id="GO:0043021">
    <property type="term" value="F:ribonucleoprotein complex binding"/>
    <property type="evidence" value="ECO:0007669"/>
    <property type="project" value="UniProtKB-UniRule"/>
</dbReference>
<evidence type="ECO:0000256" key="3">
    <source>
        <dbReference type="ARBA" id="ARBA00022574"/>
    </source>
</evidence>
<dbReference type="EMBL" id="JAPDMQ010000062">
    <property type="protein sequence ID" value="KAK0537312.1"/>
    <property type="molecule type" value="Genomic_DNA"/>
</dbReference>
<feature type="region of interest" description="Disordered" evidence="8">
    <location>
        <begin position="530"/>
        <end position="550"/>
    </location>
</feature>
<evidence type="ECO:0000256" key="5">
    <source>
        <dbReference type="ARBA" id="ARBA00023242"/>
    </source>
</evidence>
<feature type="compositionally biased region" description="Gly residues" evidence="8">
    <location>
        <begin position="16"/>
        <end position="27"/>
    </location>
</feature>
<comment type="subunit">
    <text evidence="6">Component of the NOP7 complex, composed of ERB1, NOP7 and YTM1. Within the NOP7 complex ERB1 appears to interact directly with NOP7 and YTM1. The NOP7 complex also associates with the 66S pre-ribosome.</text>
</comment>
<keyword evidence="11" id="KW-1185">Reference proteome</keyword>
<evidence type="ECO:0000256" key="4">
    <source>
        <dbReference type="ARBA" id="ARBA00022737"/>
    </source>
</evidence>
<dbReference type="SUPFAM" id="SSF50978">
    <property type="entry name" value="WD40 repeat-like"/>
    <property type="match status" value="1"/>
</dbReference>
<dbReference type="InterPro" id="IPR028599">
    <property type="entry name" value="WDR12/Ytm1"/>
</dbReference>